<dbReference type="GO" id="GO:0006952">
    <property type="term" value="P:defense response"/>
    <property type="evidence" value="ECO:0007669"/>
    <property type="project" value="UniProtKB-KW"/>
</dbReference>
<evidence type="ECO:0000256" key="4">
    <source>
        <dbReference type="ARBA" id="ARBA00022963"/>
    </source>
</evidence>
<feature type="active site" description="Nucleophile" evidence="6">
    <location>
        <position position="56"/>
    </location>
</feature>
<comment type="function">
    <text evidence="7">Lipolytic acyl hydrolase (LAH).</text>
</comment>
<feature type="domain" description="PNPLA" evidence="8">
    <location>
        <begin position="12"/>
        <end position="218"/>
    </location>
</feature>
<dbReference type="PROSITE" id="PS51635">
    <property type="entry name" value="PNPLA"/>
    <property type="match status" value="1"/>
</dbReference>
<feature type="short sequence motif" description="GXSXG" evidence="6">
    <location>
        <begin position="54"/>
        <end position="58"/>
    </location>
</feature>
<dbReference type="CDD" id="cd07214">
    <property type="entry name" value="Pat17_isozyme_like"/>
    <property type="match status" value="1"/>
</dbReference>
<evidence type="ECO:0000256" key="5">
    <source>
        <dbReference type="ARBA" id="ARBA00023098"/>
    </source>
</evidence>
<protein>
    <recommendedName>
        <fullName evidence="7">Patatin</fullName>
        <ecNumber evidence="7">3.1.1.-</ecNumber>
    </recommendedName>
</protein>
<evidence type="ECO:0000256" key="3">
    <source>
        <dbReference type="ARBA" id="ARBA00022821"/>
    </source>
</evidence>
<organism evidence="9 10">
    <name type="scientific">Saponaria officinalis</name>
    <name type="common">Common soapwort</name>
    <name type="synonym">Lychnis saponaria</name>
    <dbReference type="NCBI Taxonomy" id="3572"/>
    <lineage>
        <taxon>Eukaryota</taxon>
        <taxon>Viridiplantae</taxon>
        <taxon>Streptophyta</taxon>
        <taxon>Embryophyta</taxon>
        <taxon>Tracheophyta</taxon>
        <taxon>Spermatophyta</taxon>
        <taxon>Magnoliopsida</taxon>
        <taxon>eudicotyledons</taxon>
        <taxon>Gunneridae</taxon>
        <taxon>Pentapetalae</taxon>
        <taxon>Caryophyllales</taxon>
        <taxon>Caryophyllaceae</taxon>
        <taxon>Caryophylleae</taxon>
        <taxon>Saponaria</taxon>
    </lineage>
</organism>
<dbReference type="GO" id="GO:0047372">
    <property type="term" value="F:monoacylglycerol lipase activity"/>
    <property type="evidence" value="ECO:0007669"/>
    <property type="project" value="TreeGrafter"/>
</dbReference>
<dbReference type="GO" id="GO:0004620">
    <property type="term" value="F:phospholipase activity"/>
    <property type="evidence" value="ECO:0007669"/>
    <property type="project" value="TreeGrafter"/>
</dbReference>
<dbReference type="FunFam" id="3.40.1090.10:FF:000005">
    <property type="entry name" value="Patatin"/>
    <property type="match status" value="1"/>
</dbReference>
<feature type="short sequence motif" description="GXGXXG" evidence="6">
    <location>
        <begin position="16"/>
        <end position="21"/>
    </location>
</feature>
<dbReference type="EMBL" id="JBDFQZ010000013">
    <property type="protein sequence ID" value="KAK9670400.1"/>
    <property type="molecule type" value="Genomic_DNA"/>
</dbReference>
<dbReference type="PANTHER" id="PTHR32176">
    <property type="entry name" value="XYLOSE ISOMERASE"/>
    <property type="match status" value="1"/>
</dbReference>
<dbReference type="GO" id="GO:0016042">
    <property type="term" value="P:lipid catabolic process"/>
    <property type="evidence" value="ECO:0007669"/>
    <property type="project" value="UniProtKB-UniRule"/>
</dbReference>
<dbReference type="AlphaFoldDB" id="A0AAW1H6V8"/>
<dbReference type="EC" id="3.1.1.-" evidence="7"/>
<dbReference type="PANTHER" id="PTHR32176:SF92">
    <property type="entry name" value="XYLOSE ISOMERASE"/>
    <property type="match status" value="1"/>
</dbReference>
<sequence length="387" mass="42613">MAVARRKLTTILSIDGGGVRGIIPAIILAFLEEKLQELDGEEARLADYFDVIAGTSTGGLITSMLTAPNQNNRPLYDAKDILPFYLESSPKSFPQDGGLCAMLTSFVKAITGPKYNGKYHHETQKNMYKETRLHQTLTNVVIPTFDIKLRQPVIFSSYQIASNLSLDAKLSDICLGTSAAPTLLPAHYFENPYGDGKTREFHLIDGGIVANNPTFVAISEVTKHLMKKDPDYGSVHDKLLVISVGTGSTRNDYRGDAKKAAKWGLISWLTDSGSCPIIDSFSEAGADMVDYHNSVLFHSHRSQDMYLRVQDDSLTGTAATADISTDENMEQLVKIGQDLLKKPTCRVDFDTGLLQPVPHLGTYSDALTRFAKLLSDERKFRRGDVPC</sequence>
<evidence type="ECO:0000256" key="1">
    <source>
        <dbReference type="ARBA" id="ARBA00010240"/>
    </source>
</evidence>
<reference evidence="9" key="1">
    <citation type="submission" date="2024-03" db="EMBL/GenBank/DDBJ databases">
        <title>WGS assembly of Saponaria officinalis var. Norfolk2.</title>
        <authorList>
            <person name="Jenkins J."/>
            <person name="Shu S."/>
            <person name="Grimwood J."/>
            <person name="Barry K."/>
            <person name="Goodstein D."/>
            <person name="Schmutz J."/>
            <person name="Leebens-Mack J."/>
            <person name="Osbourn A."/>
        </authorList>
    </citation>
    <scope>NUCLEOTIDE SEQUENCE [LARGE SCALE GENOMIC DNA]</scope>
    <source>
        <strain evidence="9">JIC</strain>
    </source>
</reference>
<evidence type="ECO:0000313" key="10">
    <source>
        <dbReference type="Proteomes" id="UP001443914"/>
    </source>
</evidence>
<keyword evidence="10" id="KW-1185">Reference proteome</keyword>
<dbReference type="SUPFAM" id="SSF52151">
    <property type="entry name" value="FabD/lysophospholipase-like"/>
    <property type="match status" value="1"/>
</dbReference>
<comment type="domain">
    <text evidence="7">The nitrogen atoms of the two glycine residues in the GGXR motif define the oxyanion hole, and stabilize the oxyanion that forms during the nucleophilic attack by the catalytic serine during substrate cleavage.</text>
</comment>
<dbReference type="Gene3D" id="3.40.1090.10">
    <property type="entry name" value="Cytosolic phospholipase A2 catalytic domain"/>
    <property type="match status" value="1"/>
</dbReference>
<gene>
    <name evidence="9" type="ORF">RND81_13G199500</name>
</gene>
<feature type="active site" description="Proton acceptor" evidence="6">
    <location>
        <position position="205"/>
    </location>
</feature>
<evidence type="ECO:0000256" key="2">
    <source>
        <dbReference type="ARBA" id="ARBA00022801"/>
    </source>
</evidence>
<accession>A0AAW1H6V8</accession>
<dbReference type="Proteomes" id="UP001443914">
    <property type="component" value="Unassembled WGS sequence"/>
</dbReference>
<proteinExistence type="inferred from homology"/>
<keyword evidence="2 6" id="KW-0378">Hydrolase</keyword>
<dbReference type="InterPro" id="IPR002641">
    <property type="entry name" value="PNPLA_dom"/>
</dbReference>
<evidence type="ECO:0000256" key="7">
    <source>
        <dbReference type="RuleBase" id="RU361262"/>
    </source>
</evidence>
<evidence type="ECO:0000259" key="8">
    <source>
        <dbReference type="PROSITE" id="PS51635"/>
    </source>
</evidence>
<evidence type="ECO:0000313" key="9">
    <source>
        <dbReference type="EMBL" id="KAK9670400.1"/>
    </source>
</evidence>
<keyword evidence="4 6" id="KW-0442">Lipid degradation</keyword>
<feature type="short sequence motif" description="DGA/G" evidence="6">
    <location>
        <begin position="205"/>
        <end position="207"/>
    </location>
</feature>
<evidence type="ECO:0000256" key="6">
    <source>
        <dbReference type="PROSITE-ProRule" id="PRU01161"/>
    </source>
</evidence>
<comment type="similarity">
    <text evidence="1 7">Belongs to the patatin family.</text>
</comment>
<keyword evidence="5 6" id="KW-0443">Lipid metabolism</keyword>
<keyword evidence="3" id="KW-0611">Plant defense</keyword>
<name>A0AAW1H6V8_SAPOF</name>
<dbReference type="InterPro" id="IPR016035">
    <property type="entry name" value="Acyl_Trfase/lysoPLipase"/>
</dbReference>
<dbReference type="Pfam" id="PF01734">
    <property type="entry name" value="Patatin"/>
    <property type="match status" value="1"/>
</dbReference>
<comment type="caution">
    <text evidence="9">The sequence shown here is derived from an EMBL/GenBank/DDBJ whole genome shotgun (WGS) entry which is preliminary data.</text>
</comment>